<dbReference type="EMBL" id="JAAIWM010000001">
    <property type="protein sequence ID" value="NEY70975.1"/>
    <property type="molecule type" value="Genomic_DNA"/>
</dbReference>
<proteinExistence type="predicted"/>
<name>A0A6M0Q3K3_9BACI</name>
<dbReference type="Proteomes" id="UP000481043">
    <property type="component" value="Unassembled WGS sequence"/>
</dbReference>
<keyword evidence="1" id="KW-0472">Membrane</keyword>
<keyword evidence="3" id="KW-1185">Reference proteome</keyword>
<accession>A0A6M0Q3K3</accession>
<protein>
    <submittedName>
        <fullName evidence="2">Uncharacterized protein</fullName>
    </submittedName>
</protein>
<feature type="transmembrane region" description="Helical" evidence="1">
    <location>
        <begin position="6"/>
        <end position="26"/>
    </location>
</feature>
<keyword evidence="1" id="KW-0812">Transmembrane</keyword>
<evidence type="ECO:0000256" key="1">
    <source>
        <dbReference type="SAM" id="Phobius"/>
    </source>
</evidence>
<reference evidence="2 3" key="1">
    <citation type="submission" date="2020-02" db="EMBL/GenBank/DDBJ databases">
        <title>Bacillus aquiflavi sp. nov., isolated from yellow water of strong flavor Chinese baijiu in Yibin region of China.</title>
        <authorList>
            <person name="Xie J."/>
        </authorList>
    </citation>
    <scope>NUCLEOTIDE SEQUENCE [LARGE SCALE GENOMIC DNA]</scope>
    <source>
        <strain evidence="2 3">SA4</strain>
    </source>
</reference>
<gene>
    <name evidence="2" type="ORF">G4D63_04380</name>
</gene>
<comment type="caution">
    <text evidence="2">The sequence shown here is derived from an EMBL/GenBank/DDBJ whole genome shotgun (WGS) entry which is preliminary data.</text>
</comment>
<evidence type="ECO:0000313" key="2">
    <source>
        <dbReference type="EMBL" id="NEY70975.1"/>
    </source>
</evidence>
<keyword evidence="1" id="KW-1133">Transmembrane helix</keyword>
<organism evidence="2 3">
    <name type="scientific">Bacillus mesophilus</name>
    <dbReference type="NCBI Taxonomy" id="1808955"/>
    <lineage>
        <taxon>Bacteria</taxon>
        <taxon>Bacillati</taxon>
        <taxon>Bacillota</taxon>
        <taxon>Bacilli</taxon>
        <taxon>Bacillales</taxon>
        <taxon>Bacillaceae</taxon>
        <taxon>Bacillus</taxon>
    </lineage>
</organism>
<sequence>MIGVGIYALILAIGYSGTIILFIVEFKNERMMKLRKPMMTLFFMVAMAATFLIHDHM</sequence>
<dbReference type="AlphaFoldDB" id="A0A6M0Q3K3"/>
<evidence type="ECO:0000313" key="3">
    <source>
        <dbReference type="Proteomes" id="UP000481043"/>
    </source>
</evidence>
<feature type="transmembrane region" description="Helical" evidence="1">
    <location>
        <begin position="38"/>
        <end position="54"/>
    </location>
</feature>
<dbReference type="RefSeq" id="WP_163178050.1">
    <property type="nucleotide sequence ID" value="NZ_JAAIWM010000001.1"/>
</dbReference>